<feature type="transmembrane region" description="Helical" evidence="1">
    <location>
        <begin position="138"/>
        <end position="160"/>
    </location>
</feature>
<feature type="transmembrane region" description="Helical" evidence="1">
    <location>
        <begin position="20"/>
        <end position="40"/>
    </location>
</feature>
<keyword evidence="1" id="KW-0812">Transmembrane</keyword>
<dbReference type="RefSeq" id="XP_065671517.1">
    <property type="nucleotide sequence ID" value="XM_065815445.1"/>
</dbReference>
<gene>
    <name evidence="3" type="primary">LOC105844537</name>
</gene>
<keyword evidence="1" id="KW-1133">Transmembrane helix</keyword>
<evidence type="ECO:0000313" key="3">
    <source>
        <dbReference type="RefSeq" id="XP_065671517.1"/>
    </source>
</evidence>
<name>A0ABM4DAX5_HYDVU</name>
<feature type="transmembrane region" description="Helical" evidence="1">
    <location>
        <begin position="69"/>
        <end position="90"/>
    </location>
</feature>
<proteinExistence type="predicted"/>
<accession>A0ABM4DAX5</accession>
<reference evidence="3" key="1">
    <citation type="submission" date="2025-08" db="UniProtKB">
        <authorList>
            <consortium name="RefSeq"/>
        </authorList>
    </citation>
    <scope>IDENTIFICATION</scope>
</reference>
<keyword evidence="1" id="KW-0472">Membrane</keyword>
<sequence length="190" mass="21491">MAKITSVEKRKREEKTWRTIILTSSWLTVLILPAFFYINLLEVTSSISKLETKPIPYFVCILLKKSVNVFYGVVVLLSISSTTIVLASLCEMVEQLKHLPGSCEFSQALKTCNCFSSNWNIVLHIGDCNHIPFLKTKLYHACGALGYSMVIYCVLIIRFVSSESIVKEIFLKDSTLIVKHCHSPPPPYKV</sequence>
<evidence type="ECO:0000256" key="1">
    <source>
        <dbReference type="SAM" id="Phobius"/>
    </source>
</evidence>
<organism evidence="2 3">
    <name type="scientific">Hydra vulgaris</name>
    <name type="common">Hydra</name>
    <name type="synonym">Hydra attenuata</name>
    <dbReference type="NCBI Taxonomy" id="6087"/>
    <lineage>
        <taxon>Eukaryota</taxon>
        <taxon>Metazoa</taxon>
        <taxon>Cnidaria</taxon>
        <taxon>Hydrozoa</taxon>
        <taxon>Hydroidolina</taxon>
        <taxon>Anthoathecata</taxon>
        <taxon>Aplanulata</taxon>
        <taxon>Hydridae</taxon>
        <taxon>Hydra</taxon>
    </lineage>
</organism>
<protein>
    <submittedName>
        <fullName evidence="3">Uncharacterized protein LOC105844537 isoform X1</fullName>
    </submittedName>
</protein>
<dbReference type="Proteomes" id="UP001652625">
    <property type="component" value="Chromosome 13"/>
</dbReference>
<evidence type="ECO:0000313" key="2">
    <source>
        <dbReference type="Proteomes" id="UP001652625"/>
    </source>
</evidence>
<keyword evidence="2" id="KW-1185">Reference proteome</keyword>
<dbReference type="GeneID" id="105844537"/>